<dbReference type="VEuPathDB" id="CryptoDB:cand_018230"/>
<dbReference type="Pfam" id="PF12146">
    <property type="entry name" value="Hydrolase_4"/>
    <property type="match status" value="1"/>
</dbReference>
<evidence type="ECO:0000313" key="3">
    <source>
        <dbReference type="EMBL" id="OII73540.1"/>
    </source>
</evidence>
<feature type="domain" description="Serine aminopeptidase S33" evidence="2">
    <location>
        <begin position="251"/>
        <end position="421"/>
    </location>
</feature>
<dbReference type="AlphaFoldDB" id="A0A1J4MKJ2"/>
<gene>
    <name evidence="3" type="ORF">cand_018230</name>
</gene>
<dbReference type="RefSeq" id="XP_067067196.1">
    <property type="nucleotide sequence ID" value="XM_067212057.1"/>
</dbReference>
<dbReference type="InterPro" id="IPR029058">
    <property type="entry name" value="AB_hydrolase_fold"/>
</dbReference>
<keyword evidence="4" id="KW-1185">Reference proteome</keyword>
<accession>A0A1J4MKJ2</accession>
<dbReference type="InterPro" id="IPR022742">
    <property type="entry name" value="Hydrolase_4"/>
</dbReference>
<dbReference type="OrthoDB" id="2498029at2759"/>
<dbReference type="SUPFAM" id="SSF53474">
    <property type="entry name" value="alpha/beta-Hydrolases"/>
    <property type="match status" value="1"/>
</dbReference>
<evidence type="ECO:0000256" key="1">
    <source>
        <dbReference type="SAM" id="Coils"/>
    </source>
</evidence>
<dbReference type="InterPro" id="IPR051044">
    <property type="entry name" value="MAG_DAG_Lipase"/>
</dbReference>
<comment type="caution">
    <text evidence="3">The sequence shown here is derived from an EMBL/GenBank/DDBJ whole genome shotgun (WGS) entry which is preliminary data.</text>
</comment>
<sequence length="512" mass="58407">MEEFIAGNLVLPFYYCSDRIFTSCIFTSDRGGGLRLCYHTFKTNNLQERKGTAVLSHGYSSHSLAEFLNLELNNKEKDSENSQIKKINSISNEKNKQKQTKDDLSINKISLPINPLSNCKYTTTYKNSYIEQLNLNGYDVIMLDIEGHGFSQGVRYNIEDLDNCSYSIIQMLQMEIIRYNNLDSNLESTSENYDKFDIVSFTWNTNDTNNLYKGEYVSNLTNMTNSKNYIPLNNRICCHCNSRNCLIERTFGEEFILCGISMGGALVLRIFEIIGETLGKSSSLSSSFLSCFSSRICCGILLSPMLSLEKVQRKFSNRLLLPLLPLASYFLPNLQVGSHSSNPVCEHIFSFSRDDPLTYNKRVKALMCRTLLEFVKLVQAKLCFYPLHIPLLICHCVHDSLTDFDGSRNTINTLQSMYKEYTDENFSNNRGSSMNDIKIQKSNFALWPITSNNMWHVLTREVGYFDLLQDILSWITSKSTKPNTRLNKLNIGNTNNICDSLYNTPSTGITSD</sequence>
<dbReference type="PANTHER" id="PTHR11614">
    <property type="entry name" value="PHOSPHOLIPASE-RELATED"/>
    <property type="match status" value="1"/>
</dbReference>
<evidence type="ECO:0000259" key="2">
    <source>
        <dbReference type="Pfam" id="PF12146"/>
    </source>
</evidence>
<protein>
    <recommendedName>
        <fullName evidence="2">Serine aminopeptidase S33 domain-containing protein</fullName>
    </recommendedName>
</protein>
<evidence type="ECO:0000313" key="4">
    <source>
        <dbReference type="Proteomes" id="UP000186804"/>
    </source>
</evidence>
<organism evidence="3 4">
    <name type="scientific">Cryptosporidium andersoni</name>
    <dbReference type="NCBI Taxonomy" id="117008"/>
    <lineage>
        <taxon>Eukaryota</taxon>
        <taxon>Sar</taxon>
        <taxon>Alveolata</taxon>
        <taxon>Apicomplexa</taxon>
        <taxon>Conoidasida</taxon>
        <taxon>Coccidia</taxon>
        <taxon>Eucoccidiorida</taxon>
        <taxon>Eimeriorina</taxon>
        <taxon>Cryptosporidiidae</taxon>
        <taxon>Cryptosporidium</taxon>
    </lineage>
</organism>
<dbReference type="EMBL" id="LRBS01000101">
    <property type="protein sequence ID" value="OII73540.1"/>
    <property type="molecule type" value="Genomic_DNA"/>
</dbReference>
<dbReference type="GeneID" id="92366008"/>
<reference evidence="3 4" key="1">
    <citation type="submission" date="2016-10" db="EMBL/GenBank/DDBJ databases">
        <title>Reductive evolution of mitochondrial metabolism and differential evolution of invasion-related proteins in Cryptosporidium.</title>
        <authorList>
            <person name="Liu S."/>
            <person name="Roellig D.M."/>
            <person name="Guo Y."/>
            <person name="Li N."/>
            <person name="Frace M.A."/>
            <person name="Tang K."/>
            <person name="Zhang L."/>
            <person name="Feng Y."/>
            <person name="Xiao L."/>
        </authorList>
    </citation>
    <scope>NUCLEOTIDE SEQUENCE [LARGE SCALE GENOMIC DNA]</scope>
    <source>
        <strain evidence="3">30847</strain>
    </source>
</reference>
<name>A0A1J4MKJ2_9CRYT</name>
<proteinExistence type="predicted"/>
<keyword evidence="1" id="KW-0175">Coiled coil</keyword>
<dbReference type="Proteomes" id="UP000186804">
    <property type="component" value="Unassembled WGS sequence"/>
</dbReference>
<dbReference type="Gene3D" id="3.40.50.1820">
    <property type="entry name" value="alpha/beta hydrolase"/>
    <property type="match status" value="1"/>
</dbReference>
<feature type="coiled-coil region" evidence="1">
    <location>
        <begin position="65"/>
        <end position="107"/>
    </location>
</feature>